<keyword evidence="5 6" id="KW-0482">Metalloprotease</keyword>
<keyword evidence="1 6" id="KW-0645">Protease</keyword>
<evidence type="ECO:0000313" key="10">
    <source>
        <dbReference type="RefSeq" id="XP_014678811.1"/>
    </source>
</evidence>
<reference evidence="10" key="1">
    <citation type="submission" date="2025-08" db="UniProtKB">
        <authorList>
            <consortium name="RefSeq"/>
        </authorList>
    </citation>
    <scope>IDENTIFICATION</scope>
</reference>
<organism evidence="9 10">
    <name type="scientific">Priapulus caudatus</name>
    <name type="common">Priapulid worm</name>
    <dbReference type="NCBI Taxonomy" id="37621"/>
    <lineage>
        <taxon>Eukaryota</taxon>
        <taxon>Metazoa</taxon>
        <taxon>Ecdysozoa</taxon>
        <taxon>Scalidophora</taxon>
        <taxon>Priapulida</taxon>
        <taxon>Priapulimorpha</taxon>
        <taxon>Priapulimorphida</taxon>
        <taxon>Priapulidae</taxon>
        <taxon>Priapulus</taxon>
    </lineage>
</organism>
<evidence type="ECO:0000256" key="7">
    <source>
        <dbReference type="RuleBase" id="RU361183"/>
    </source>
</evidence>
<comment type="cofactor">
    <cofactor evidence="6 7">
        <name>Zn(2+)</name>
        <dbReference type="ChEBI" id="CHEBI:29105"/>
    </cofactor>
    <text evidence="6 7">Binds 1 zinc ion per subunit.</text>
</comment>
<evidence type="ECO:0000256" key="2">
    <source>
        <dbReference type="ARBA" id="ARBA00022723"/>
    </source>
</evidence>
<feature type="active site" evidence="6">
    <location>
        <position position="6"/>
    </location>
</feature>
<feature type="binding site" evidence="6">
    <location>
        <position position="15"/>
    </location>
    <ligand>
        <name>Zn(2+)</name>
        <dbReference type="ChEBI" id="CHEBI:29105"/>
        <note>catalytic</note>
    </ligand>
</feature>
<keyword evidence="4 6" id="KW-0862">Zinc</keyword>
<evidence type="ECO:0000256" key="6">
    <source>
        <dbReference type="PROSITE-ProRule" id="PRU01211"/>
    </source>
</evidence>
<dbReference type="PROSITE" id="PS51864">
    <property type="entry name" value="ASTACIN"/>
    <property type="match status" value="1"/>
</dbReference>
<evidence type="ECO:0000256" key="4">
    <source>
        <dbReference type="ARBA" id="ARBA00022833"/>
    </source>
</evidence>
<sequence length="111" mass="12829">MTAIHEMMHAAGFYHTQSRYDRDAYVDIYWENIMDGYAYAFDMYDSSYITNYNDYDLNSVMHYQTWAFSKNGLPTITAKNDPDATIYLGQPHVGGGFATSDIVKLNEMYNC</sequence>
<feature type="binding site" evidence="6">
    <location>
        <position position="9"/>
    </location>
    <ligand>
        <name>Zn(2+)</name>
        <dbReference type="ChEBI" id="CHEBI:29105"/>
        <note>catalytic</note>
    </ligand>
</feature>
<dbReference type="PANTHER" id="PTHR10127">
    <property type="entry name" value="DISCOIDIN, CUB, EGF, LAMININ , AND ZINC METALLOPROTEASE DOMAIN CONTAINING"/>
    <property type="match status" value="1"/>
</dbReference>
<keyword evidence="9" id="KW-1185">Reference proteome</keyword>
<gene>
    <name evidence="10" type="primary">LOC106818636</name>
</gene>
<feature type="binding site" evidence="6">
    <location>
        <position position="5"/>
    </location>
    <ligand>
        <name>Zn(2+)</name>
        <dbReference type="ChEBI" id="CHEBI:29105"/>
        <note>catalytic</note>
    </ligand>
</feature>
<evidence type="ECO:0000259" key="8">
    <source>
        <dbReference type="PROSITE" id="PS51864"/>
    </source>
</evidence>
<evidence type="ECO:0000256" key="1">
    <source>
        <dbReference type="ARBA" id="ARBA00022670"/>
    </source>
</evidence>
<dbReference type="GeneID" id="106818636"/>
<dbReference type="InterPro" id="IPR024079">
    <property type="entry name" value="MetalloPept_cat_dom_sf"/>
</dbReference>
<keyword evidence="3 6" id="KW-0378">Hydrolase</keyword>
<dbReference type="Gene3D" id="3.40.390.10">
    <property type="entry name" value="Collagenase (Catalytic Domain)"/>
    <property type="match status" value="1"/>
</dbReference>
<dbReference type="InterPro" id="IPR001506">
    <property type="entry name" value="Peptidase_M12A"/>
</dbReference>
<evidence type="ECO:0000256" key="3">
    <source>
        <dbReference type="ARBA" id="ARBA00022801"/>
    </source>
</evidence>
<dbReference type="Proteomes" id="UP000695022">
    <property type="component" value="Unplaced"/>
</dbReference>
<dbReference type="SUPFAM" id="SSF55486">
    <property type="entry name" value="Metalloproteases ('zincins'), catalytic domain"/>
    <property type="match status" value="1"/>
</dbReference>
<dbReference type="Pfam" id="PF01400">
    <property type="entry name" value="Astacin"/>
    <property type="match status" value="1"/>
</dbReference>
<comment type="caution">
    <text evidence="6">Lacks conserved residue(s) required for the propagation of feature annotation.</text>
</comment>
<proteinExistence type="predicted"/>
<dbReference type="EC" id="3.4.24.-" evidence="7"/>
<name>A0ABM1F2Z0_PRICU</name>
<evidence type="ECO:0000256" key="5">
    <source>
        <dbReference type="ARBA" id="ARBA00023049"/>
    </source>
</evidence>
<dbReference type="PRINTS" id="PR00480">
    <property type="entry name" value="ASTACIN"/>
</dbReference>
<accession>A0ABM1F2Z0</accession>
<dbReference type="RefSeq" id="XP_014678811.1">
    <property type="nucleotide sequence ID" value="XM_014823325.1"/>
</dbReference>
<evidence type="ECO:0000313" key="9">
    <source>
        <dbReference type="Proteomes" id="UP000695022"/>
    </source>
</evidence>
<protein>
    <recommendedName>
        <fullName evidence="7">Metalloendopeptidase</fullName>
        <ecNumber evidence="7">3.4.24.-</ecNumber>
    </recommendedName>
</protein>
<dbReference type="PANTHER" id="PTHR10127:SF780">
    <property type="entry name" value="METALLOENDOPEPTIDASE"/>
    <property type="match status" value="1"/>
</dbReference>
<keyword evidence="2 6" id="KW-0479">Metal-binding</keyword>
<feature type="domain" description="Peptidase M12A" evidence="8">
    <location>
        <begin position="1"/>
        <end position="111"/>
    </location>
</feature>